<evidence type="ECO:0000256" key="2">
    <source>
        <dbReference type="ARBA" id="ARBA00004514"/>
    </source>
</evidence>
<evidence type="ECO:0000313" key="7">
    <source>
        <dbReference type="Proteomes" id="UP001515500"/>
    </source>
</evidence>
<dbReference type="Proteomes" id="UP001515500">
    <property type="component" value="Chromosome 17"/>
</dbReference>
<protein>
    <submittedName>
        <fullName evidence="8">Uncharacterized protein LOC120281179</fullName>
    </submittedName>
</protein>
<name>A0AB40CVG3_DIOCR</name>
<accession>A0AB40CVG3</accession>
<dbReference type="AlphaFoldDB" id="A0AB40CVG3"/>
<evidence type="ECO:0000256" key="6">
    <source>
        <dbReference type="ARBA" id="ARBA00034482"/>
    </source>
</evidence>
<keyword evidence="5" id="KW-0472">Membrane</keyword>
<dbReference type="GO" id="GO:0072659">
    <property type="term" value="P:protein localization to plasma membrane"/>
    <property type="evidence" value="ECO:0007669"/>
    <property type="project" value="TreeGrafter"/>
</dbReference>
<dbReference type="PANTHER" id="PTHR31220:SF1">
    <property type="entry name" value="GH21176P"/>
    <property type="match status" value="1"/>
</dbReference>
<evidence type="ECO:0000256" key="5">
    <source>
        <dbReference type="ARBA" id="ARBA00023136"/>
    </source>
</evidence>
<keyword evidence="3" id="KW-1003">Cell membrane</keyword>
<dbReference type="GO" id="GO:0046854">
    <property type="term" value="P:phosphatidylinositol phosphate biosynthetic process"/>
    <property type="evidence" value="ECO:0007669"/>
    <property type="project" value="TreeGrafter"/>
</dbReference>
<dbReference type="InterPro" id="IPR018619">
    <property type="entry name" value="Hyccin"/>
</dbReference>
<comment type="subcellular location">
    <subcellularLocation>
        <location evidence="1">Cell membrane</location>
    </subcellularLocation>
    <subcellularLocation>
        <location evidence="2">Cytoplasm</location>
        <location evidence="2">Cytosol</location>
    </subcellularLocation>
</comment>
<comment type="similarity">
    <text evidence="6">Belongs to the Hyccin family.</text>
</comment>
<dbReference type="GO" id="GO:0005829">
    <property type="term" value="C:cytosol"/>
    <property type="evidence" value="ECO:0007669"/>
    <property type="project" value="UniProtKB-SubCell"/>
</dbReference>
<evidence type="ECO:0000256" key="1">
    <source>
        <dbReference type="ARBA" id="ARBA00004236"/>
    </source>
</evidence>
<evidence type="ECO:0000313" key="8">
    <source>
        <dbReference type="RefSeq" id="XP_039144008.1"/>
    </source>
</evidence>
<reference evidence="8" key="1">
    <citation type="submission" date="2025-08" db="UniProtKB">
        <authorList>
            <consortium name="RefSeq"/>
        </authorList>
    </citation>
    <scope>IDENTIFICATION</scope>
</reference>
<dbReference type="GeneID" id="120281179"/>
<proteinExistence type="inferred from homology"/>
<evidence type="ECO:0000256" key="3">
    <source>
        <dbReference type="ARBA" id="ARBA00022475"/>
    </source>
</evidence>
<dbReference type="GO" id="GO:0005886">
    <property type="term" value="C:plasma membrane"/>
    <property type="evidence" value="ECO:0007669"/>
    <property type="project" value="UniProtKB-SubCell"/>
</dbReference>
<keyword evidence="7" id="KW-1185">Reference proteome</keyword>
<dbReference type="RefSeq" id="XP_039144008.1">
    <property type="nucleotide sequence ID" value="XM_039288074.1"/>
</dbReference>
<gene>
    <name evidence="8" type="primary">LOC120281179</name>
</gene>
<evidence type="ECO:0000256" key="4">
    <source>
        <dbReference type="ARBA" id="ARBA00022490"/>
    </source>
</evidence>
<sequence>MPNELRAFIWDRRSRRHNLSTATIPPVKNDLASDHNHSSPPAPWLLDLIAYQVDLITTLLLSLISPFFTSLFVGPESSDLAALADSDRPARALLDSPAARTALSLALSHPSSGAGDDPLCQWLYDTLQSPDLDLRLVPLSFIPLVSGLYLSRVISGDGATPSLAGFEAVLLAVYSSEVKARAGRPVLISIPDLSLPSLYHTP</sequence>
<dbReference type="Pfam" id="PF09790">
    <property type="entry name" value="Hyccin"/>
    <property type="match status" value="1"/>
</dbReference>
<keyword evidence="4" id="KW-0963">Cytoplasm</keyword>
<dbReference type="PANTHER" id="PTHR31220">
    <property type="entry name" value="HYCCIN RELATED"/>
    <property type="match status" value="1"/>
</dbReference>
<organism evidence="7 8">
    <name type="scientific">Dioscorea cayennensis subsp. rotundata</name>
    <name type="common">White Guinea yam</name>
    <name type="synonym">Dioscorea rotundata</name>
    <dbReference type="NCBI Taxonomy" id="55577"/>
    <lineage>
        <taxon>Eukaryota</taxon>
        <taxon>Viridiplantae</taxon>
        <taxon>Streptophyta</taxon>
        <taxon>Embryophyta</taxon>
        <taxon>Tracheophyta</taxon>
        <taxon>Spermatophyta</taxon>
        <taxon>Magnoliopsida</taxon>
        <taxon>Liliopsida</taxon>
        <taxon>Dioscoreales</taxon>
        <taxon>Dioscoreaceae</taxon>
        <taxon>Dioscorea</taxon>
    </lineage>
</organism>